<dbReference type="PANTHER" id="PTHR23155">
    <property type="entry name" value="DISEASE RESISTANCE PROTEIN RP"/>
    <property type="match status" value="1"/>
</dbReference>
<dbReference type="InterPro" id="IPR002182">
    <property type="entry name" value="NB-ARC"/>
</dbReference>
<dbReference type="PANTHER" id="PTHR23155:SF1135">
    <property type="entry name" value="OS08G0246300 PROTEIN"/>
    <property type="match status" value="1"/>
</dbReference>
<protein>
    <submittedName>
        <fullName evidence="3">NB-ARC domain-containing protein</fullName>
    </submittedName>
</protein>
<dbReference type="SUPFAM" id="SSF52540">
    <property type="entry name" value="P-loop containing nucleoside triphosphate hydrolases"/>
    <property type="match status" value="1"/>
</dbReference>
<comment type="caution">
    <text evidence="3">The sequence shown here is derived from an EMBL/GenBank/DDBJ whole genome shotgun (WGS) entry which is preliminary data.</text>
</comment>
<dbReference type="PRINTS" id="PR00364">
    <property type="entry name" value="DISEASERSIST"/>
</dbReference>
<dbReference type="RefSeq" id="WP_096566778.1">
    <property type="nucleotide sequence ID" value="NZ_JAQMTI010000198.1"/>
</dbReference>
<feature type="domain" description="NB-ARC" evidence="1">
    <location>
        <begin position="140"/>
        <end position="239"/>
    </location>
</feature>
<dbReference type="InterPro" id="IPR044974">
    <property type="entry name" value="Disease_R_plants"/>
</dbReference>
<dbReference type="InterPro" id="IPR027417">
    <property type="entry name" value="P-loop_NTPase"/>
</dbReference>
<dbReference type="Gene3D" id="3.40.50.300">
    <property type="entry name" value="P-loop containing nucleotide triphosphate hydrolases"/>
    <property type="match status" value="1"/>
</dbReference>
<evidence type="ECO:0000313" key="3">
    <source>
        <dbReference type="EMBL" id="MDB9442904.1"/>
    </source>
</evidence>
<evidence type="ECO:0000259" key="2">
    <source>
        <dbReference type="Pfam" id="PF26355"/>
    </source>
</evidence>
<feature type="domain" description="vWA-MoxR associated protein N-terminal HTH" evidence="2">
    <location>
        <begin position="1"/>
        <end position="83"/>
    </location>
</feature>
<dbReference type="Pfam" id="PF26355">
    <property type="entry name" value="HTH_VMAP-M9"/>
    <property type="match status" value="1"/>
</dbReference>
<proteinExistence type="predicted"/>
<evidence type="ECO:0000313" key="4">
    <source>
        <dbReference type="Proteomes" id="UP001211711"/>
    </source>
</evidence>
<dbReference type="Proteomes" id="UP001211711">
    <property type="component" value="Unassembled WGS sequence"/>
</dbReference>
<keyword evidence="4" id="KW-1185">Reference proteome</keyword>
<gene>
    <name evidence="3" type="ORF">PN497_16270</name>
</gene>
<dbReference type="Pfam" id="PF00931">
    <property type="entry name" value="NB-ARC"/>
    <property type="match status" value="1"/>
</dbReference>
<evidence type="ECO:0000259" key="1">
    <source>
        <dbReference type="Pfam" id="PF00931"/>
    </source>
</evidence>
<reference evidence="3 4" key="1">
    <citation type="submission" date="2023-01" db="EMBL/GenBank/DDBJ databases">
        <title>Genomes from the Australian National Cyanobacteria Reference Collection.</title>
        <authorList>
            <person name="Willis A."/>
            <person name="Lee E.M.F."/>
        </authorList>
    </citation>
    <scope>NUCLEOTIDE SEQUENCE [LARGE SCALE GENOMIC DNA]</scope>
    <source>
        <strain evidence="3 4">CS-549</strain>
    </source>
</reference>
<accession>A0ABT4ZU06</accession>
<name>A0ABT4ZU06_9CYAN</name>
<sequence>MDVAEVLQIADNLVFAETGKHLDDLQETVIKGVWEGKSYDKIAENSHCSESYIRNIGYKLWRIFSQHLDQDIHKSNFRSTLSRLKLTSSPIVIQQNKNISFNFCPSYPQLNANKQSNHDQQSCKYDLQSSPQIMCFYGREEELETLYNWILNQNSRLVSVLGLGGIGKTTLVKRFIDFNLEKFEVIIWKSLKFPKSLDLFIDDCLNILEKESLKSTDDKLRKFLDVLNDKKCLIVIDDVENIFASGKYAGIYLDEYKNYQNLFTIITEIKHQSSLILISREKCPEMEFSDSKLSAIKYLELSGLQNVEVFKNQGLQDENSWFNLIKLYEGNPLYLKDIAVLIQDIFAGYVTEFLGDNNLVITKNMQVSFHQIFNRLSPIEQQIVLELSKSHQPVSREDVRQGLNLSSNLSSMELINGLQSLKQRYLLTTIVQEKVLFHLSPVFKEYLRII</sequence>
<dbReference type="EMBL" id="JAQMTI010000198">
    <property type="protein sequence ID" value="MDB9442904.1"/>
    <property type="molecule type" value="Genomic_DNA"/>
</dbReference>
<dbReference type="InterPro" id="IPR058651">
    <property type="entry name" value="HTH_VMAP-M9"/>
</dbReference>
<organism evidence="3 4">
    <name type="scientific">Sphaerospermopsis kisseleviana CS-549</name>
    <dbReference type="NCBI Taxonomy" id="3021783"/>
    <lineage>
        <taxon>Bacteria</taxon>
        <taxon>Bacillati</taxon>
        <taxon>Cyanobacteriota</taxon>
        <taxon>Cyanophyceae</taxon>
        <taxon>Nostocales</taxon>
        <taxon>Aphanizomenonaceae</taxon>
        <taxon>Sphaerospermopsis</taxon>
        <taxon>Sphaerospermopsis kisseleviana</taxon>
    </lineage>
</organism>